<dbReference type="GO" id="GO:0000387">
    <property type="term" value="P:spliceosomal snRNP assembly"/>
    <property type="evidence" value="ECO:0007669"/>
    <property type="project" value="TreeGrafter"/>
</dbReference>
<dbReference type="InterPro" id="IPR036322">
    <property type="entry name" value="WD40_repeat_dom_sf"/>
</dbReference>
<evidence type="ECO:0000256" key="2">
    <source>
        <dbReference type="ARBA" id="ARBA00022664"/>
    </source>
</evidence>
<evidence type="ECO:0000256" key="3">
    <source>
        <dbReference type="ARBA" id="ARBA00022723"/>
    </source>
</evidence>
<dbReference type="GO" id="GO:0004252">
    <property type="term" value="F:serine-type endopeptidase activity"/>
    <property type="evidence" value="ECO:0007669"/>
    <property type="project" value="InterPro"/>
</dbReference>
<keyword evidence="5" id="KW-0677">Repeat</keyword>
<feature type="signal peptide" evidence="16">
    <location>
        <begin position="1"/>
        <end position="23"/>
    </location>
</feature>
<keyword evidence="19" id="KW-1185">Reference proteome</keyword>
<keyword evidence="6" id="KW-0106">Calcium</keyword>
<keyword evidence="15" id="KW-0378">Hydrolase</keyword>
<protein>
    <recommendedName>
        <fullName evidence="13">Serine-threonine kinase receptor-associated protein</fullName>
    </recommendedName>
</protein>
<dbReference type="PANTHER" id="PTHR19877">
    <property type="entry name" value="EUKARYOTIC TRANSLATION INITIATION FACTOR 3 SUBUNIT I"/>
    <property type="match status" value="1"/>
</dbReference>
<sequence length="636" mass="70311">MNGSLAIFTLAWAFICLFPASQAGPKNPEELRVYKQLKQLDCGVLTNIIPSQRLHRRITGGRISSLMSQPWMAFIYIPSHLELCRCGGALISERFILTAAHCFKLCPKSSELRVRLGELDLNSSADCTTYDYKLICAPPVEEYTIEKWTIHEDFDAFSSWNDMALIRLDRKVVFKDHIRPICLPLSDDLLAFTTLMGKPYIAVGWGKMEDRRFANTTMEVYINTKNCSGGRDSSFLCADGSFVDTCTGDSGGPLTWSTMYFGTVRTVLFGVVSTGASDCGTGQSAYYMDVPTFVPWILAKLAEFPNLLDGRNKMSLPDMGGIGDGHADAVVELAFSRDLGSGFVLASAGLDGQVMLRNGYTAAWIGSLRRQGMSVWSVALGEDGKILASGGGDCTARVWDVVLGRQLAKIPHPDTVASVDLNRQANRLVTGCLGPAPLVTLFDLQCLDKTPLMVFGGHHRGVRDLAFCLDNRCVLTSSYDRTVKMWDCLSGESARSIVLPHHAKALELHHGGDMVTIAYGRSLIFLDCKQFEVLKHRKMAYKVTAATLHPNKESYVCGNSMGYVYKYEYSTDALLLSYFYDNGSEISFLRFSPDGEVCAIGTTNGSIVMWLQNMDKWNIYGLSDEDFEKEEEESTS</sequence>
<evidence type="ECO:0000256" key="9">
    <source>
        <dbReference type="ARBA" id="ARBA00023180"/>
    </source>
</evidence>
<dbReference type="PANTHER" id="PTHR19877:SF13">
    <property type="entry name" value="SERINE-THREONINE KINASE RECEPTOR-ASSOCIATED PROTEIN"/>
    <property type="match status" value="1"/>
</dbReference>
<evidence type="ECO:0000256" key="15">
    <source>
        <dbReference type="RuleBase" id="RU363034"/>
    </source>
</evidence>
<dbReference type="InterPro" id="IPR018114">
    <property type="entry name" value="TRYPSIN_HIS"/>
</dbReference>
<dbReference type="InterPro" id="IPR019775">
    <property type="entry name" value="WD40_repeat_CS"/>
</dbReference>
<feature type="repeat" description="WD" evidence="14">
    <location>
        <begin position="368"/>
        <end position="409"/>
    </location>
</feature>
<accession>A0A9Q0BLJ7</accession>
<gene>
    <name evidence="18" type="ORF">M5D96_010929</name>
</gene>
<dbReference type="GO" id="GO:0046872">
    <property type="term" value="F:metal ion binding"/>
    <property type="evidence" value="ECO:0007669"/>
    <property type="project" value="UniProtKB-KW"/>
</dbReference>
<evidence type="ECO:0000256" key="4">
    <source>
        <dbReference type="ARBA" id="ARBA00022729"/>
    </source>
</evidence>
<evidence type="ECO:0000256" key="10">
    <source>
        <dbReference type="ARBA" id="ARBA00023187"/>
    </source>
</evidence>
<dbReference type="Gene3D" id="2.40.10.10">
    <property type="entry name" value="Trypsin-like serine proteases"/>
    <property type="match status" value="2"/>
</dbReference>
<keyword evidence="9" id="KW-0325">Glycoprotein</keyword>
<evidence type="ECO:0000256" key="16">
    <source>
        <dbReference type="SAM" id="SignalP"/>
    </source>
</evidence>
<comment type="similarity">
    <text evidence="12">Belongs to the WD repeat STRAP family.</text>
</comment>
<dbReference type="CDD" id="cd00190">
    <property type="entry name" value="Tryp_SPc"/>
    <property type="match status" value="1"/>
</dbReference>
<dbReference type="InterPro" id="IPR001254">
    <property type="entry name" value="Trypsin_dom"/>
</dbReference>
<dbReference type="PROSITE" id="PS00135">
    <property type="entry name" value="TRYPSIN_SER"/>
    <property type="match status" value="1"/>
</dbReference>
<feature type="domain" description="Peptidase S1" evidence="17">
    <location>
        <begin position="58"/>
        <end position="302"/>
    </location>
</feature>
<keyword evidence="15" id="KW-0645">Protease</keyword>
<evidence type="ECO:0000256" key="8">
    <source>
        <dbReference type="ARBA" id="ARBA00023157"/>
    </source>
</evidence>
<keyword evidence="7" id="KW-0865">Zymogen</keyword>
<dbReference type="SUPFAM" id="SSF50494">
    <property type="entry name" value="Trypsin-like serine proteases"/>
    <property type="match status" value="1"/>
</dbReference>
<name>A0A9Q0BLJ7_9MUSC</name>
<dbReference type="Pfam" id="PF00089">
    <property type="entry name" value="Trypsin"/>
    <property type="match status" value="1"/>
</dbReference>
<evidence type="ECO:0000313" key="19">
    <source>
        <dbReference type="Proteomes" id="UP001059596"/>
    </source>
</evidence>
<dbReference type="GO" id="GO:0032797">
    <property type="term" value="C:SMN complex"/>
    <property type="evidence" value="ECO:0007669"/>
    <property type="project" value="TreeGrafter"/>
</dbReference>
<dbReference type="PRINTS" id="PR00722">
    <property type="entry name" value="CHYMOTRYPSIN"/>
</dbReference>
<evidence type="ECO:0000256" key="14">
    <source>
        <dbReference type="PROSITE-ProRule" id="PRU00221"/>
    </source>
</evidence>
<dbReference type="PROSITE" id="PS50294">
    <property type="entry name" value="WD_REPEATS_REGION"/>
    <property type="match status" value="2"/>
</dbReference>
<dbReference type="InterPro" id="IPR001680">
    <property type="entry name" value="WD40_rpt"/>
</dbReference>
<keyword evidence="15" id="KW-0720">Serine protease</keyword>
<dbReference type="InterPro" id="IPR001314">
    <property type="entry name" value="Peptidase_S1A"/>
</dbReference>
<proteinExistence type="inferred from homology"/>
<feature type="chain" id="PRO_5040242863" description="Serine-threonine kinase receptor-associated protein" evidence="16">
    <location>
        <begin position="24"/>
        <end position="636"/>
    </location>
</feature>
<comment type="caution">
    <text evidence="18">The sequence shown here is derived from an EMBL/GenBank/DDBJ whole genome shotgun (WGS) entry which is preliminary data.</text>
</comment>
<dbReference type="AlphaFoldDB" id="A0A9Q0BLJ7"/>
<organism evidence="18 19">
    <name type="scientific">Drosophila gunungcola</name>
    <name type="common">fruit fly</name>
    <dbReference type="NCBI Taxonomy" id="103775"/>
    <lineage>
        <taxon>Eukaryota</taxon>
        <taxon>Metazoa</taxon>
        <taxon>Ecdysozoa</taxon>
        <taxon>Arthropoda</taxon>
        <taxon>Hexapoda</taxon>
        <taxon>Insecta</taxon>
        <taxon>Pterygota</taxon>
        <taxon>Neoptera</taxon>
        <taxon>Endopterygota</taxon>
        <taxon>Diptera</taxon>
        <taxon>Brachycera</taxon>
        <taxon>Muscomorpha</taxon>
        <taxon>Ephydroidea</taxon>
        <taxon>Drosophilidae</taxon>
        <taxon>Drosophila</taxon>
        <taxon>Sophophora</taxon>
    </lineage>
</organism>
<keyword evidence="2" id="KW-0507">mRNA processing</keyword>
<dbReference type="FunFam" id="2.40.10.10:FF:000028">
    <property type="entry name" value="Serine protease easter"/>
    <property type="match status" value="1"/>
</dbReference>
<dbReference type="SMART" id="SM00320">
    <property type="entry name" value="WD40"/>
    <property type="match status" value="5"/>
</dbReference>
<feature type="repeat" description="WD" evidence="14">
    <location>
        <begin position="455"/>
        <end position="496"/>
    </location>
</feature>
<dbReference type="InterPro" id="IPR009003">
    <property type="entry name" value="Peptidase_S1_PA"/>
</dbReference>
<dbReference type="Proteomes" id="UP001059596">
    <property type="component" value="Unassembled WGS sequence"/>
</dbReference>
<dbReference type="Gene3D" id="2.130.10.10">
    <property type="entry name" value="YVTN repeat-like/Quinoprotein amine dehydrogenase"/>
    <property type="match status" value="2"/>
</dbReference>
<keyword evidence="10" id="KW-0508">mRNA splicing</keyword>
<evidence type="ECO:0000259" key="17">
    <source>
        <dbReference type="PROSITE" id="PS50240"/>
    </source>
</evidence>
<dbReference type="GO" id="GO:0003723">
    <property type="term" value="F:RNA binding"/>
    <property type="evidence" value="ECO:0007669"/>
    <property type="project" value="TreeGrafter"/>
</dbReference>
<dbReference type="GO" id="GO:0006508">
    <property type="term" value="P:proteolysis"/>
    <property type="evidence" value="ECO:0007669"/>
    <property type="project" value="UniProtKB-KW"/>
</dbReference>
<evidence type="ECO:0000256" key="7">
    <source>
        <dbReference type="ARBA" id="ARBA00023145"/>
    </source>
</evidence>
<dbReference type="Pfam" id="PF00400">
    <property type="entry name" value="WD40"/>
    <property type="match status" value="2"/>
</dbReference>
<dbReference type="PROSITE" id="PS50240">
    <property type="entry name" value="TRYPSIN_DOM"/>
    <property type="match status" value="1"/>
</dbReference>
<dbReference type="PROSITE" id="PS00134">
    <property type="entry name" value="TRYPSIN_HIS"/>
    <property type="match status" value="1"/>
</dbReference>
<keyword evidence="1 14" id="KW-0853">WD repeat</keyword>
<keyword evidence="8" id="KW-1015">Disulfide bond</keyword>
<keyword evidence="4 16" id="KW-0732">Signal</keyword>
<evidence type="ECO:0000256" key="11">
    <source>
        <dbReference type="ARBA" id="ARBA00024195"/>
    </source>
</evidence>
<evidence type="ECO:0000256" key="5">
    <source>
        <dbReference type="ARBA" id="ARBA00022737"/>
    </source>
</evidence>
<evidence type="ECO:0000256" key="12">
    <source>
        <dbReference type="ARBA" id="ARBA00038394"/>
    </source>
</evidence>
<dbReference type="SUPFAM" id="SSF50978">
    <property type="entry name" value="WD40 repeat-like"/>
    <property type="match status" value="1"/>
</dbReference>
<dbReference type="SMART" id="SM00020">
    <property type="entry name" value="Tryp_SPc"/>
    <property type="match status" value="1"/>
</dbReference>
<dbReference type="InterPro" id="IPR015943">
    <property type="entry name" value="WD40/YVTN_repeat-like_dom_sf"/>
</dbReference>
<evidence type="ECO:0000313" key="18">
    <source>
        <dbReference type="EMBL" id="KAI8036336.1"/>
    </source>
</evidence>
<dbReference type="PROSITE" id="PS50082">
    <property type="entry name" value="WD_REPEATS_2"/>
    <property type="match status" value="2"/>
</dbReference>
<keyword evidence="3" id="KW-0479">Metal-binding</keyword>
<evidence type="ECO:0000256" key="13">
    <source>
        <dbReference type="ARBA" id="ARBA00040390"/>
    </source>
</evidence>
<evidence type="ECO:0000256" key="1">
    <source>
        <dbReference type="ARBA" id="ARBA00022574"/>
    </source>
</evidence>
<comment type="similarity">
    <text evidence="11">Belongs to the peptidase S1 family. CLIP subfamily.</text>
</comment>
<dbReference type="InterPro" id="IPR043504">
    <property type="entry name" value="Peptidase_S1_PA_chymotrypsin"/>
</dbReference>
<dbReference type="EMBL" id="JAMKOV010000021">
    <property type="protein sequence ID" value="KAI8036336.1"/>
    <property type="molecule type" value="Genomic_DNA"/>
</dbReference>
<reference evidence="18" key="1">
    <citation type="journal article" date="2023" name="Genome Biol. Evol.">
        <title>Long-read-based Genome Assembly of Drosophila gunungcola Reveals Fewer Chemosensory Genes in Flower-breeding Species.</title>
        <authorList>
            <person name="Negi A."/>
            <person name="Liao B.Y."/>
            <person name="Yeh S.D."/>
        </authorList>
    </citation>
    <scope>NUCLEOTIDE SEQUENCE</scope>
    <source>
        <strain evidence="18">Sukarami</strain>
    </source>
</reference>
<dbReference type="PROSITE" id="PS00678">
    <property type="entry name" value="WD_REPEATS_1"/>
    <property type="match status" value="1"/>
</dbReference>
<dbReference type="InterPro" id="IPR033116">
    <property type="entry name" value="TRYPSIN_SER"/>
</dbReference>
<evidence type="ECO:0000256" key="6">
    <source>
        <dbReference type="ARBA" id="ARBA00022837"/>
    </source>
</evidence>